<dbReference type="PANTHER" id="PTHR11803:SF58">
    <property type="entry name" value="PROTEIN HMF1-RELATED"/>
    <property type="match status" value="1"/>
</dbReference>
<dbReference type="InterPro" id="IPR035959">
    <property type="entry name" value="RutC-like_sf"/>
</dbReference>
<dbReference type="GO" id="GO:0005829">
    <property type="term" value="C:cytosol"/>
    <property type="evidence" value="ECO:0007669"/>
    <property type="project" value="TreeGrafter"/>
</dbReference>
<protein>
    <recommendedName>
        <fullName evidence="4">Deaminase</fullName>
    </recommendedName>
</protein>
<dbReference type="CDD" id="cd00448">
    <property type="entry name" value="YjgF_YER057c_UK114_family"/>
    <property type="match status" value="1"/>
</dbReference>
<reference evidence="2 3" key="1">
    <citation type="submission" date="2016-09" db="EMBL/GenBank/DDBJ databases">
        <title>Genome-resolved meta-omics ties microbial dynamics to process performance in biotechnology for thiocyanate degradation.</title>
        <authorList>
            <person name="Kantor R.S."/>
            <person name="Huddy R.J."/>
            <person name="Iyer R."/>
            <person name="Thomas B.C."/>
            <person name="Brown C.T."/>
            <person name="Anantharaman K."/>
            <person name="Tringe S."/>
            <person name="Hettich R.L."/>
            <person name="Harrison S.T."/>
            <person name="Banfield J.F."/>
        </authorList>
    </citation>
    <scope>NUCLEOTIDE SEQUENCE [LARGE SCALE GENOMIC DNA]</scope>
    <source>
        <strain evidence="2">59-99</strain>
    </source>
</reference>
<dbReference type="InterPro" id="IPR019897">
    <property type="entry name" value="RidA_CS"/>
</dbReference>
<dbReference type="AlphaFoldDB" id="A0A1M3L3A5"/>
<accession>A0A1M3L3A5</accession>
<dbReference type="SUPFAM" id="SSF55298">
    <property type="entry name" value="YjgF-like"/>
    <property type="match status" value="1"/>
</dbReference>
<evidence type="ECO:0000313" key="3">
    <source>
        <dbReference type="Proteomes" id="UP000184233"/>
    </source>
</evidence>
<dbReference type="Proteomes" id="UP000184233">
    <property type="component" value="Unassembled WGS sequence"/>
</dbReference>
<dbReference type="PROSITE" id="PS01094">
    <property type="entry name" value="UPF0076"/>
    <property type="match status" value="1"/>
</dbReference>
<dbReference type="Pfam" id="PF01042">
    <property type="entry name" value="Ribonuc_L-PSP"/>
    <property type="match status" value="1"/>
</dbReference>
<dbReference type="GO" id="GO:0019239">
    <property type="term" value="F:deaminase activity"/>
    <property type="evidence" value="ECO:0007669"/>
    <property type="project" value="TreeGrafter"/>
</dbReference>
<dbReference type="Gene3D" id="3.30.1330.40">
    <property type="entry name" value="RutC-like"/>
    <property type="match status" value="1"/>
</dbReference>
<organism evidence="2 3">
    <name type="scientific">Candidatus Kapaibacterium thiocyanatum</name>
    <dbReference type="NCBI Taxonomy" id="1895771"/>
    <lineage>
        <taxon>Bacteria</taxon>
        <taxon>Pseudomonadati</taxon>
        <taxon>Candidatus Kapaibacteriota</taxon>
        <taxon>Candidatus Kapaibacteriia</taxon>
        <taxon>Candidatus Kapaibacteriales</taxon>
        <taxon>Candidatus Kapaibacteriaceae</taxon>
        <taxon>Candidatus Kapaibacterium</taxon>
    </lineage>
</organism>
<dbReference type="PANTHER" id="PTHR11803">
    <property type="entry name" value="2-IMINOBUTANOATE/2-IMINOPROPANOATE DEAMINASE RIDA"/>
    <property type="match status" value="1"/>
</dbReference>
<name>A0A1M3L3A5_9BACT</name>
<evidence type="ECO:0008006" key="4">
    <source>
        <dbReference type="Google" id="ProtNLM"/>
    </source>
</evidence>
<dbReference type="InterPro" id="IPR006056">
    <property type="entry name" value="RidA"/>
</dbReference>
<dbReference type="NCBIfam" id="TIGR00004">
    <property type="entry name" value="Rid family detoxifying hydrolase"/>
    <property type="match status" value="1"/>
</dbReference>
<gene>
    <name evidence="2" type="ORF">BGO89_05760</name>
</gene>
<evidence type="ECO:0000313" key="2">
    <source>
        <dbReference type="EMBL" id="OJX59745.1"/>
    </source>
</evidence>
<proteinExistence type="inferred from homology"/>
<dbReference type="STRING" id="1895771.BGO89_05760"/>
<comment type="caution">
    <text evidence="2">The sequence shown here is derived from an EMBL/GenBank/DDBJ whole genome shotgun (WGS) entry which is preliminary data.</text>
</comment>
<dbReference type="FunFam" id="3.30.1330.40:FF:000001">
    <property type="entry name" value="L-PSP family endoribonuclease"/>
    <property type="match status" value="1"/>
</dbReference>
<sequence length="126" mass="13430">MIEPFNVDGGPPPVGPYSHGVLCSGTMIFLAGQIALRADGTMVGGSVADQTEQVMHNIRTVLAGKGLTLRNVVKATVFLKDLNDFAEMNAVYATHFGDHKPARSAVEVSRLPKDAHVEIEVIACMP</sequence>
<comment type="similarity">
    <text evidence="1">Belongs to the RutC family.</text>
</comment>
<evidence type="ECO:0000256" key="1">
    <source>
        <dbReference type="ARBA" id="ARBA00010552"/>
    </source>
</evidence>
<dbReference type="InterPro" id="IPR006175">
    <property type="entry name" value="YjgF/YER057c/UK114"/>
</dbReference>
<dbReference type="EMBL" id="MKVH01000009">
    <property type="protein sequence ID" value="OJX59745.1"/>
    <property type="molecule type" value="Genomic_DNA"/>
</dbReference>